<dbReference type="SMART" id="SM00325">
    <property type="entry name" value="RhoGEF"/>
    <property type="match status" value="1"/>
</dbReference>
<dbReference type="Proteomes" id="UP000504635">
    <property type="component" value="Unplaced"/>
</dbReference>
<dbReference type="GO" id="GO:0005085">
    <property type="term" value="F:guanyl-nucleotide exchange factor activity"/>
    <property type="evidence" value="ECO:0007669"/>
    <property type="project" value="UniProtKB-KW"/>
</dbReference>
<feature type="region of interest" description="Disordered" evidence="2">
    <location>
        <begin position="371"/>
        <end position="414"/>
    </location>
</feature>
<dbReference type="SUPFAM" id="SSF48065">
    <property type="entry name" value="DBL homology domain (DH-domain)"/>
    <property type="match status" value="1"/>
</dbReference>
<feature type="region of interest" description="Disordered" evidence="2">
    <location>
        <begin position="657"/>
        <end position="678"/>
    </location>
</feature>
<protein>
    <submittedName>
        <fullName evidence="5">Uncharacterized protein LOC115889310</fullName>
    </submittedName>
</protein>
<keyword evidence="1" id="KW-0344">Guanine-nucleotide releasing factor</keyword>
<dbReference type="PROSITE" id="PS50010">
    <property type="entry name" value="DH_2"/>
    <property type="match status" value="1"/>
</dbReference>
<evidence type="ECO:0000256" key="2">
    <source>
        <dbReference type="SAM" id="MobiDB-lite"/>
    </source>
</evidence>
<name>A0A6J2YP52_SITOR</name>
<dbReference type="AlphaFoldDB" id="A0A6J2YP52"/>
<proteinExistence type="predicted"/>
<feature type="compositionally biased region" description="Polar residues" evidence="2">
    <location>
        <begin position="1036"/>
        <end position="1046"/>
    </location>
</feature>
<evidence type="ECO:0000259" key="3">
    <source>
        <dbReference type="PROSITE" id="PS50010"/>
    </source>
</evidence>
<dbReference type="GeneID" id="115889310"/>
<dbReference type="InterPro" id="IPR035899">
    <property type="entry name" value="DBL_dom_sf"/>
</dbReference>
<dbReference type="InterPro" id="IPR055251">
    <property type="entry name" value="SOS1_NGEF_PH"/>
</dbReference>
<evidence type="ECO:0000313" key="4">
    <source>
        <dbReference type="Proteomes" id="UP000504635"/>
    </source>
</evidence>
<feature type="region of interest" description="Disordered" evidence="2">
    <location>
        <begin position="254"/>
        <end position="334"/>
    </location>
</feature>
<dbReference type="InParanoid" id="A0A6J2YP52"/>
<accession>A0A6J2YP52</accession>
<feature type="compositionally biased region" description="Basic residues" evidence="2">
    <location>
        <begin position="64"/>
        <end position="75"/>
    </location>
</feature>
<dbReference type="Pfam" id="PF00621">
    <property type="entry name" value="RhoGEF"/>
    <property type="match status" value="1"/>
</dbReference>
<feature type="region of interest" description="Disordered" evidence="2">
    <location>
        <begin position="1027"/>
        <end position="1046"/>
    </location>
</feature>
<dbReference type="CDD" id="cd00160">
    <property type="entry name" value="RhoGEF"/>
    <property type="match status" value="1"/>
</dbReference>
<feature type="compositionally biased region" description="Low complexity" evidence="2">
    <location>
        <begin position="383"/>
        <end position="393"/>
    </location>
</feature>
<dbReference type="PANTHER" id="PTHR22826">
    <property type="entry name" value="RHO GUANINE EXCHANGE FACTOR-RELATED"/>
    <property type="match status" value="1"/>
</dbReference>
<evidence type="ECO:0000313" key="5">
    <source>
        <dbReference type="RefSeq" id="XP_030765132.1"/>
    </source>
</evidence>
<dbReference type="Gene3D" id="1.20.900.10">
    <property type="entry name" value="Dbl homology (DH) domain"/>
    <property type="match status" value="1"/>
</dbReference>
<dbReference type="GO" id="GO:0007411">
    <property type="term" value="P:axon guidance"/>
    <property type="evidence" value="ECO:0007669"/>
    <property type="project" value="TreeGrafter"/>
</dbReference>
<dbReference type="RefSeq" id="XP_030765132.1">
    <property type="nucleotide sequence ID" value="XM_030909272.1"/>
</dbReference>
<feature type="domain" description="DH" evidence="3">
    <location>
        <begin position="708"/>
        <end position="877"/>
    </location>
</feature>
<feature type="compositionally biased region" description="Low complexity" evidence="2">
    <location>
        <begin position="267"/>
        <end position="277"/>
    </location>
</feature>
<feature type="compositionally biased region" description="Basic and acidic residues" evidence="2">
    <location>
        <begin position="302"/>
        <end position="318"/>
    </location>
</feature>
<feature type="compositionally biased region" description="Acidic residues" evidence="2">
    <location>
        <begin position="373"/>
        <end position="382"/>
    </location>
</feature>
<reference evidence="5" key="1">
    <citation type="submission" date="2025-08" db="UniProtKB">
        <authorList>
            <consortium name="RefSeq"/>
        </authorList>
    </citation>
    <scope>IDENTIFICATION</scope>
    <source>
        <tissue evidence="5">Gonads</tissue>
    </source>
</reference>
<dbReference type="GO" id="GO:0019898">
    <property type="term" value="C:extrinsic component of membrane"/>
    <property type="evidence" value="ECO:0007669"/>
    <property type="project" value="TreeGrafter"/>
</dbReference>
<dbReference type="InterPro" id="IPR011993">
    <property type="entry name" value="PH-like_dom_sf"/>
</dbReference>
<dbReference type="PANTHER" id="PTHR22826:SF106">
    <property type="entry name" value="TRIO, ISOFORM A"/>
    <property type="match status" value="1"/>
</dbReference>
<dbReference type="SUPFAM" id="SSF50729">
    <property type="entry name" value="PH domain-like"/>
    <property type="match status" value="1"/>
</dbReference>
<dbReference type="GO" id="GO:0005737">
    <property type="term" value="C:cytoplasm"/>
    <property type="evidence" value="ECO:0007669"/>
    <property type="project" value="TreeGrafter"/>
</dbReference>
<sequence>MNRDNSIFADSKPKTSKSHKSNKVSNLFEIKRPKKHRSVHRTNSVQSDAASVRSLELPEYSSKNSRHKHKVRKGSTRSEDLDVLEDIKRSRSVGEQLHHVMEEKTCNDDYKLNINSFKNLTEDVEDDSVEYIFCETPTNDKDDFFKLDLTESTVDFGGLKIMNISNGEDCAFEYSSFKQDYGEYSSVNSDSKDCDNFNTFDDSDSELGQYTVPFWLMKKSFIHKNTNDNLDDEVSPQISEKSLTIKRFDTIFKETEPKQDETEEDSASISEDSSTGTLMEKKHRSINTHHKRPPQISEESLTIERFDTIFKETEPKQDEIEEDSASISEDSSTGTLMEKKYRSINTYHKKSPEISKESLTIERFDTIFKETEPEQDEQEEDSASISEDSSTSTLTAKKHRFIKNSDGTSSRRRMARRRTGILMKRNTVKELAHVFENFEDASKNGETESYRKSFFEEMEKENEQMLLDGFDDDVYLSIKKLHLDDDGNKEEIESFVDPDEHVVKRQDVDPLTLQDVDDFFGKMCFNENIEDGVDFVEAYNQDGMELVICTYQLDRHSIDLNRLNSLMMSSEIASPLVELNEQHLFLSDDWQKLMSSENYFSNGDDSKRNTLYSTTSGDSFEEEVPIIDERRTSKRRETITDEYGEVRIERIKYVNDDIKENDTNNDPPDNENVDSKSEYNEEFEEIEFNCEQLEHEVTIGAALTKKSPIMYILEELVLTEKKYVRDLGRVIRDYKPFLQKSHPDLCRTIFGNLQHIYDRQKQFCHALANCRLDQNLIARVFIDYETLFDLYPRYFKGTPRSNAAVKRIHEDLKKRQEELQNKLGLAAYILTPVQRLGKYKLLLENIIKELKKNNETVGSVEMALDIIKKYMRKGNDAVAVGSIMNSTIKNYGSFIMREKIALMKPRRLDVVVFLFELVVVITVEVQNDKEQFMFYKCIYTNDLRIATFNNNTIHLTDFAKEKKTLRLKYTYVLDARLPKIKDTWKHEIEKILWNQLNNIKEKALQKNKTLPRIPVAKVEEKEVKAKSKTVPRRSKSVTGNSVFYMR</sequence>
<feature type="region of interest" description="Disordered" evidence="2">
    <location>
        <begin position="1"/>
        <end position="77"/>
    </location>
</feature>
<dbReference type="InterPro" id="IPR000219">
    <property type="entry name" value="DH_dom"/>
</dbReference>
<evidence type="ECO:0000256" key="1">
    <source>
        <dbReference type="ARBA" id="ARBA00022658"/>
    </source>
</evidence>
<organism evidence="4 5">
    <name type="scientific">Sitophilus oryzae</name>
    <name type="common">Rice weevil</name>
    <name type="synonym">Curculio oryzae</name>
    <dbReference type="NCBI Taxonomy" id="7048"/>
    <lineage>
        <taxon>Eukaryota</taxon>
        <taxon>Metazoa</taxon>
        <taxon>Ecdysozoa</taxon>
        <taxon>Arthropoda</taxon>
        <taxon>Hexapoda</taxon>
        <taxon>Insecta</taxon>
        <taxon>Pterygota</taxon>
        <taxon>Neoptera</taxon>
        <taxon>Endopterygota</taxon>
        <taxon>Coleoptera</taxon>
        <taxon>Polyphaga</taxon>
        <taxon>Cucujiformia</taxon>
        <taxon>Curculionidae</taxon>
        <taxon>Dryophthorinae</taxon>
        <taxon>Sitophilus</taxon>
    </lineage>
</organism>
<gene>
    <name evidence="5" type="primary">LOC115889310</name>
</gene>
<feature type="compositionally biased region" description="Basic residues" evidence="2">
    <location>
        <begin position="281"/>
        <end position="293"/>
    </location>
</feature>
<dbReference type="InterPro" id="IPR051336">
    <property type="entry name" value="RhoGEF_Guanine_NuclExch_SF"/>
</dbReference>
<dbReference type="Pfam" id="PF22697">
    <property type="entry name" value="SOS1_NGEF_PH"/>
    <property type="match status" value="1"/>
</dbReference>
<dbReference type="KEGG" id="soy:115889310"/>
<keyword evidence="4" id="KW-1185">Reference proteome</keyword>
<dbReference type="Gene3D" id="2.30.29.30">
    <property type="entry name" value="Pleckstrin-homology domain (PH domain)/Phosphotyrosine-binding domain (PTB)"/>
    <property type="match status" value="1"/>
</dbReference>
<dbReference type="OrthoDB" id="6152532at2759"/>